<evidence type="ECO:0000259" key="11">
    <source>
        <dbReference type="PROSITE" id="PS50893"/>
    </source>
</evidence>
<keyword evidence="9" id="KW-0472">Membrane</keyword>
<dbReference type="GO" id="GO:0005524">
    <property type="term" value="F:ATP binding"/>
    <property type="evidence" value="ECO:0007669"/>
    <property type="project" value="UniProtKB-KW"/>
</dbReference>
<comment type="caution">
    <text evidence="12">The sequence shown here is derived from an EMBL/GenBank/DDBJ whole genome shotgun (WGS) entry which is preliminary data.</text>
</comment>
<protein>
    <recommendedName>
        <fullName evidence="11">ABC transporter domain-containing protein</fullName>
    </recommendedName>
</protein>
<comment type="subcellular location">
    <subcellularLocation>
        <location evidence="1">Cell membrane</location>
        <topology evidence="1">Peripheral membrane protein</topology>
    </subcellularLocation>
</comment>
<evidence type="ECO:0000313" key="12">
    <source>
        <dbReference type="EMBL" id="GIQ68378.1"/>
    </source>
</evidence>
<proteinExistence type="inferred from homology"/>
<evidence type="ECO:0000256" key="9">
    <source>
        <dbReference type="ARBA" id="ARBA00023136"/>
    </source>
</evidence>
<dbReference type="SUPFAM" id="SSF52540">
    <property type="entry name" value="P-loop containing nucleoside triphosphate hydrolases"/>
    <property type="match status" value="1"/>
</dbReference>
<keyword evidence="7" id="KW-0067">ATP-binding</keyword>
<dbReference type="PROSITE" id="PS50893">
    <property type="entry name" value="ABC_TRANSPORTER_2"/>
    <property type="match status" value="1"/>
</dbReference>
<dbReference type="RefSeq" id="WP_213410971.1">
    <property type="nucleotide sequence ID" value="NZ_BOVK01000015.1"/>
</dbReference>
<dbReference type="AlphaFoldDB" id="A0A8J4H474"/>
<evidence type="ECO:0000256" key="2">
    <source>
        <dbReference type="ARBA" id="ARBA00005417"/>
    </source>
</evidence>
<evidence type="ECO:0000256" key="1">
    <source>
        <dbReference type="ARBA" id="ARBA00004202"/>
    </source>
</evidence>
<keyword evidence="13" id="KW-1185">Reference proteome</keyword>
<dbReference type="Proteomes" id="UP000677918">
    <property type="component" value="Unassembled WGS sequence"/>
</dbReference>
<evidence type="ECO:0000256" key="10">
    <source>
        <dbReference type="SAM" id="MobiDB-lite"/>
    </source>
</evidence>
<evidence type="ECO:0000256" key="4">
    <source>
        <dbReference type="ARBA" id="ARBA00022475"/>
    </source>
</evidence>
<dbReference type="CDD" id="cd03257">
    <property type="entry name" value="ABC_NikE_OppD_transporters"/>
    <property type="match status" value="1"/>
</dbReference>
<evidence type="ECO:0000256" key="6">
    <source>
        <dbReference type="ARBA" id="ARBA00022741"/>
    </source>
</evidence>
<dbReference type="InterPro" id="IPR027417">
    <property type="entry name" value="P-loop_NTPase"/>
</dbReference>
<dbReference type="InterPro" id="IPR003439">
    <property type="entry name" value="ABC_transporter-like_ATP-bd"/>
</dbReference>
<dbReference type="Gene3D" id="3.40.50.300">
    <property type="entry name" value="P-loop containing nucleotide triphosphate hydrolases"/>
    <property type="match status" value="1"/>
</dbReference>
<keyword evidence="4" id="KW-1003">Cell membrane</keyword>
<reference evidence="12" key="1">
    <citation type="submission" date="2021-04" db="EMBL/GenBank/DDBJ databases">
        <title>Draft genome sequence of Xylanibacillus composti strain K13.</title>
        <authorList>
            <person name="Uke A."/>
            <person name="Chhe C."/>
            <person name="Baramee S."/>
            <person name="Kosugi A."/>
        </authorList>
    </citation>
    <scope>NUCLEOTIDE SEQUENCE</scope>
    <source>
        <strain evidence="12">K13</strain>
    </source>
</reference>
<name>A0A8J4H474_9BACL</name>
<keyword evidence="8" id="KW-1278">Translocase</keyword>
<dbReference type="InterPro" id="IPR003593">
    <property type="entry name" value="AAA+_ATPase"/>
</dbReference>
<evidence type="ECO:0000313" key="13">
    <source>
        <dbReference type="Proteomes" id="UP000677918"/>
    </source>
</evidence>
<sequence length="307" mass="34159">MQKTKEKNSRLPHTDAGRNRLRAREEAPPVLRVEQLQVAVSEQNQSRLLVQNISFSIRQGEMLAIVGESGSGKSVTAAAIGGLLPKSLRSSGQIWLHNRSLHEWHADDRKRLRGQEIGWVFQNYKGSFTPFMRIGTQLMELVRTHERLSKKEAKARVFDWLEKVGLPPKRVYESYPFQLSGGQCQRVALAAALMPGPSLLIADEPTTALDVLTGERVMDLIAALQSATGCAVLFITHDLRHVWRRADRVAVMKNGEMIESGLASQLLIRPAHPYTRNLLAASPRLAAPGKPDAVFPAAAYREESLYV</sequence>
<evidence type="ECO:0000256" key="7">
    <source>
        <dbReference type="ARBA" id="ARBA00022840"/>
    </source>
</evidence>
<dbReference type="InterPro" id="IPR050388">
    <property type="entry name" value="ABC_Ni/Peptide_Import"/>
</dbReference>
<evidence type="ECO:0000256" key="5">
    <source>
        <dbReference type="ARBA" id="ARBA00022519"/>
    </source>
</evidence>
<feature type="domain" description="ABC transporter" evidence="11">
    <location>
        <begin position="31"/>
        <end position="279"/>
    </location>
</feature>
<comment type="similarity">
    <text evidence="2">Belongs to the ABC transporter superfamily.</text>
</comment>
<dbReference type="PANTHER" id="PTHR43297:SF14">
    <property type="entry name" value="ATPASE AAA-TYPE CORE DOMAIN-CONTAINING PROTEIN"/>
    <property type="match status" value="1"/>
</dbReference>
<dbReference type="PROSITE" id="PS00211">
    <property type="entry name" value="ABC_TRANSPORTER_1"/>
    <property type="match status" value="1"/>
</dbReference>
<dbReference type="SMART" id="SM00382">
    <property type="entry name" value="AAA"/>
    <property type="match status" value="1"/>
</dbReference>
<dbReference type="Pfam" id="PF00005">
    <property type="entry name" value="ABC_tran"/>
    <property type="match status" value="1"/>
</dbReference>
<dbReference type="EMBL" id="BOVK01000015">
    <property type="protein sequence ID" value="GIQ68378.1"/>
    <property type="molecule type" value="Genomic_DNA"/>
</dbReference>
<evidence type="ECO:0000256" key="8">
    <source>
        <dbReference type="ARBA" id="ARBA00022967"/>
    </source>
</evidence>
<organism evidence="12 13">
    <name type="scientific">Xylanibacillus composti</name>
    <dbReference type="NCBI Taxonomy" id="1572762"/>
    <lineage>
        <taxon>Bacteria</taxon>
        <taxon>Bacillati</taxon>
        <taxon>Bacillota</taxon>
        <taxon>Bacilli</taxon>
        <taxon>Bacillales</taxon>
        <taxon>Paenibacillaceae</taxon>
        <taxon>Xylanibacillus</taxon>
    </lineage>
</organism>
<keyword evidence="3" id="KW-0813">Transport</keyword>
<gene>
    <name evidence="12" type="ORF">XYCOK13_12020</name>
</gene>
<keyword evidence="5" id="KW-0997">Cell inner membrane</keyword>
<dbReference type="InterPro" id="IPR017871">
    <property type="entry name" value="ABC_transporter-like_CS"/>
</dbReference>
<dbReference type="GO" id="GO:0005886">
    <property type="term" value="C:plasma membrane"/>
    <property type="evidence" value="ECO:0007669"/>
    <property type="project" value="UniProtKB-SubCell"/>
</dbReference>
<keyword evidence="6" id="KW-0547">Nucleotide-binding</keyword>
<dbReference type="GO" id="GO:0016887">
    <property type="term" value="F:ATP hydrolysis activity"/>
    <property type="evidence" value="ECO:0007669"/>
    <property type="project" value="InterPro"/>
</dbReference>
<accession>A0A8J4H474</accession>
<dbReference type="PANTHER" id="PTHR43297">
    <property type="entry name" value="OLIGOPEPTIDE TRANSPORT ATP-BINDING PROTEIN APPD"/>
    <property type="match status" value="1"/>
</dbReference>
<feature type="region of interest" description="Disordered" evidence="10">
    <location>
        <begin position="1"/>
        <end position="26"/>
    </location>
</feature>
<evidence type="ECO:0000256" key="3">
    <source>
        <dbReference type="ARBA" id="ARBA00022448"/>
    </source>
</evidence>